<evidence type="ECO:0000256" key="2">
    <source>
        <dbReference type="ARBA" id="ARBA00023015"/>
    </source>
</evidence>
<dbReference type="GO" id="GO:0003677">
    <property type="term" value="F:DNA binding"/>
    <property type="evidence" value="ECO:0007669"/>
    <property type="project" value="InterPro"/>
</dbReference>
<dbReference type="OrthoDB" id="665981at2"/>
<keyword evidence="2" id="KW-0805">Transcription regulation</keyword>
<keyword evidence="9" id="KW-1185">Reference proteome</keyword>
<evidence type="ECO:0000259" key="6">
    <source>
        <dbReference type="Pfam" id="PF04542"/>
    </source>
</evidence>
<keyword evidence="4" id="KW-0804">Transcription</keyword>
<name>A0A363NKL7_9SPHI</name>
<protein>
    <submittedName>
        <fullName evidence="8">RNA polymerase sigma-70 factor</fullName>
    </submittedName>
</protein>
<dbReference type="NCBIfam" id="TIGR02937">
    <property type="entry name" value="sigma70-ECF"/>
    <property type="match status" value="1"/>
</dbReference>
<evidence type="ECO:0000313" key="8">
    <source>
        <dbReference type="EMBL" id="PUV21366.1"/>
    </source>
</evidence>
<comment type="similarity">
    <text evidence="1">Belongs to the sigma-70 factor family. ECF subfamily.</text>
</comment>
<dbReference type="Proteomes" id="UP000250831">
    <property type="component" value="Unassembled WGS sequence"/>
</dbReference>
<keyword evidence="5" id="KW-0175">Coiled coil</keyword>
<dbReference type="InterPro" id="IPR036388">
    <property type="entry name" value="WH-like_DNA-bd_sf"/>
</dbReference>
<dbReference type="GO" id="GO:0016987">
    <property type="term" value="F:sigma factor activity"/>
    <property type="evidence" value="ECO:0007669"/>
    <property type="project" value="UniProtKB-KW"/>
</dbReference>
<evidence type="ECO:0000256" key="1">
    <source>
        <dbReference type="ARBA" id="ARBA00010641"/>
    </source>
</evidence>
<dbReference type="SUPFAM" id="SSF88659">
    <property type="entry name" value="Sigma3 and sigma4 domains of RNA polymerase sigma factors"/>
    <property type="match status" value="1"/>
</dbReference>
<dbReference type="Pfam" id="PF04542">
    <property type="entry name" value="Sigma70_r2"/>
    <property type="match status" value="1"/>
</dbReference>
<gene>
    <name evidence="8" type="ORF">DCO56_26480</name>
</gene>
<dbReference type="NCBIfam" id="TIGR02985">
    <property type="entry name" value="Sig70_bacteroi1"/>
    <property type="match status" value="1"/>
</dbReference>
<dbReference type="RefSeq" id="WP_108636713.1">
    <property type="nucleotide sequence ID" value="NZ_QCXX01000010.1"/>
</dbReference>
<dbReference type="Gene3D" id="1.10.1740.10">
    <property type="match status" value="1"/>
</dbReference>
<evidence type="ECO:0000259" key="7">
    <source>
        <dbReference type="Pfam" id="PF08281"/>
    </source>
</evidence>
<keyword evidence="3" id="KW-0731">Sigma factor</keyword>
<dbReference type="EMBL" id="QCXX01000010">
    <property type="protein sequence ID" value="PUV21366.1"/>
    <property type="molecule type" value="Genomic_DNA"/>
</dbReference>
<dbReference type="SUPFAM" id="SSF88946">
    <property type="entry name" value="Sigma2 domain of RNA polymerase sigma factors"/>
    <property type="match status" value="1"/>
</dbReference>
<dbReference type="InterPro" id="IPR007627">
    <property type="entry name" value="RNA_pol_sigma70_r2"/>
</dbReference>
<dbReference type="InterPro" id="IPR014327">
    <property type="entry name" value="RNA_pol_sigma70_bacteroid"/>
</dbReference>
<evidence type="ECO:0000256" key="3">
    <source>
        <dbReference type="ARBA" id="ARBA00023082"/>
    </source>
</evidence>
<feature type="coiled-coil region" evidence="5">
    <location>
        <begin position="139"/>
        <end position="166"/>
    </location>
</feature>
<dbReference type="Pfam" id="PF08281">
    <property type="entry name" value="Sigma70_r4_2"/>
    <property type="match status" value="1"/>
</dbReference>
<comment type="caution">
    <text evidence="8">The sequence shown here is derived from an EMBL/GenBank/DDBJ whole genome shotgun (WGS) entry which is preliminary data.</text>
</comment>
<dbReference type="GO" id="GO:0006352">
    <property type="term" value="P:DNA-templated transcription initiation"/>
    <property type="evidence" value="ECO:0007669"/>
    <property type="project" value="InterPro"/>
</dbReference>
<reference evidence="8 9" key="1">
    <citation type="submission" date="2018-04" db="EMBL/GenBank/DDBJ databases">
        <title>Sphingobacterium sp. M46 Genome.</title>
        <authorList>
            <person name="Cheng J."/>
            <person name="Li Y."/>
        </authorList>
    </citation>
    <scope>NUCLEOTIDE SEQUENCE [LARGE SCALE GENOMIC DNA]</scope>
    <source>
        <strain evidence="8 9">M46</strain>
    </source>
</reference>
<evidence type="ECO:0000256" key="4">
    <source>
        <dbReference type="ARBA" id="ARBA00023163"/>
    </source>
</evidence>
<dbReference type="InterPro" id="IPR013324">
    <property type="entry name" value="RNA_pol_sigma_r3/r4-like"/>
</dbReference>
<dbReference type="InterPro" id="IPR013249">
    <property type="entry name" value="RNA_pol_sigma70_r4_t2"/>
</dbReference>
<dbReference type="InterPro" id="IPR014284">
    <property type="entry name" value="RNA_pol_sigma-70_dom"/>
</dbReference>
<evidence type="ECO:0000313" key="9">
    <source>
        <dbReference type="Proteomes" id="UP000250831"/>
    </source>
</evidence>
<proteinExistence type="inferred from homology"/>
<dbReference type="InterPro" id="IPR013325">
    <property type="entry name" value="RNA_pol_sigma_r2"/>
</dbReference>
<dbReference type="PANTHER" id="PTHR43133:SF46">
    <property type="entry name" value="RNA POLYMERASE SIGMA-70 FACTOR ECF SUBFAMILY"/>
    <property type="match status" value="1"/>
</dbReference>
<feature type="domain" description="RNA polymerase sigma factor 70 region 4 type 2" evidence="7">
    <location>
        <begin position="117"/>
        <end position="166"/>
    </location>
</feature>
<dbReference type="AlphaFoldDB" id="A0A363NKL7"/>
<evidence type="ECO:0000256" key="5">
    <source>
        <dbReference type="SAM" id="Coils"/>
    </source>
</evidence>
<feature type="domain" description="RNA polymerase sigma-70 region 2" evidence="6">
    <location>
        <begin position="21"/>
        <end position="85"/>
    </location>
</feature>
<dbReference type="InterPro" id="IPR039425">
    <property type="entry name" value="RNA_pol_sigma-70-like"/>
</dbReference>
<accession>A0A363NKL7</accession>
<dbReference type="Gene3D" id="1.10.10.10">
    <property type="entry name" value="Winged helix-like DNA-binding domain superfamily/Winged helix DNA-binding domain"/>
    <property type="match status" value="1"/>
</dbReference>
<organism evidence="8 9">
    <name type="scientific">Sphingobacterium athyrii</name>
    <dbReference type="NCBI Taxonomy" id="2152717"/>
    <lineage>
        <taxon>Bacteria</taxon>
        <taxon>Pseudomonadati</taxon>
        <taxon>Bacteroidota</taxon>
        <taxon>Sphingobacteriia</taxon>
        <taxon>Sphingobacteriales</taxon>
        <taxon>Sphingobacteriaceae</taxon>
        <taxon>Sphingobacterium</taxon>
    </lineage>
</organism>
<dbReference type="PANTHER" id="PTHR43133">
    <property type="entry name" value="RNA POLYMERASE ECF-TYPE SIGMA FACTO"/>
    <property type="match status" value="1"/>
</dbReference>
<sequence>MSKNTLMDGLLINEEALEEVFHHYFDELCRFLGYYTRDVQLVEDCLQDVFVKLWEDRDQIHIFHVKTYLYRAARNRVLNALRNESARTAHLERWFKEEMIRQEAEECVNMEEFSLVYQEAIGKLPEKCKIVYQYCKEEQKTYQQAAQELQISIKTVENQMSIASKKIRAHILERYQILYPDSILLVLAMCGTGLSTLV</sequence>